<dbReference type="SUPFAM" id="SSF52540">
    <property type="entry name" value="P-loop containing nucleoside triphosphate hydrolases"/>
    <property type="match status" value="1"/>
</dbReference>
<keyword evidence="5" id="KW-1185">Reference proteome</keyword>
<proteinExistence type="inferred from homology"/>
<dbReference type="InterPro" id="IPR003439">
    <property type="entry name" value="ABC_transporter-like_ATP-bd"/>
</dbReference>
<dbReference type="Proteomes" id="UP000276587">
    <property type="component" value="Unassembled WGS sequence"/>
</dbReference>
<reference evidence="4 5" key="1">
    <citation type="submission" date="2018-08" db="EMBL/GenBank/DDBJ databases">
        <title>Recombination of ecologically and evolutionarily significant loci maintains genetic cohesion in the Pseudomonas syringae species complex.</title>
        <authorList>
            <person name="Dillon M."/>
            <person name="Thakur S."/>
            <person name="Almeida R.N.D."/>
            <person name="Weir B.S."/>
            <person name="Guttman D.S."/>
        </authorList>
    </citation>
    <scope>NUCLEOTIDE SEQUENCE [LARGE SCALE GENOMIC DNA]</scope>
    <source>
        <strain evidence="4 5">ICMP 3555</strain>
    </source>
</reference>
<dbReference type="Pfam" id="PF00005">
    <property type="entry name" value="ABC_tran"/>
    <property type="match status" value="1"/>
</dbReference>
<dbReference type="PANTHER" id="PTHR43335:SF2">
    <property type="entry name" value="ABC TRANSPORTER, ATP-BINDING PROTEIN"/>
    <property type="match status" value="1"/>
</dbReference>
<dbReference type="PROSITE" id="PS50893">
    <property type="entry name" value="ABC_TRANSPORTER_2"/>
    <property type="match status" value="1"/>
</dbReference>
<evidence type="ECO:0000313" key="5">
    <source>
        <dbReference type="Proteomes" id="UP000276587"/>
    </source>
</evidence>
<protein>
    <recommendedName>
        <fullName evidence="3">ABC transporter domain-containing protein</fullName>
    </recommendedName>
</protein>
<feature type="domain" description="ABC transporter" evidence="3">
    <location>
        <begin position="10"/>
        <end position="239"/>
    </location>
</feature>
<keyword evidence="2" id="KW-0813">Transport</keyword>
<dbReference type="AlphaFoldDB" id="A0A3M4B497"/>
<dbReference type="GO" id="GO:0005524">
    <property type="term" value="F:ATP binding"/>
    <property type="evidence" value="ECO:0007669"/>
    <property type="project" value="InterPro"/>
</dbReference>
<dbReference type="Gene3D" id="3.40.50.300">
    <property type="entry name" value="P-loop containing nucleotide triphosphate hydrolases"/>
    <property type="match status" value="1"/>
</dbReference>
<dbReference type="EMBL" id="RBQF01000048">
    <property type="protein sequence ID" value="RMP13977.1"/>
    <property type="molecule type" value="Genomic_DNA"/>
</dbReference>
<dbReference type="InterPro" id="IPR027417">
    <property type="entry name" value="P-loop_NTPase"/>
</dbReference>
<accession>A0A3M4B497</accession>
<sequence length="316" mass="34488">MPNLFGKKMIEISNLTKYTGNTTIISDFSFIAHPQECLGLFGQDPIVKTALLNVIAGSTQPSSGAINIQGFNTQTHALKARQLVGYQLSKDLGHPTMSVKAFLDFIAALRGFHGAEKRARLEQAIARLELFAVLNAPLDALSIGWKRKVAIAQAILHGPSLLLLDEPSEGLAPDQRHTFQALIHSLTQEMTVIIASRHCDELSELCTRALVIAGDRLVADTPLPDLQRDSRHFQAVTLRAETPLDLLALAVLPGVAGIEEHRHAPGTVTVLAMPGHTIYPHINTLIASRRWKINSLNLEPGRLNDVVHHLSQEAPL</sequence>
<dbReference type="GO" id="GO:0016887">
    <property type="term" value="F:ATP hydrolysis activity"/>
    <property type="evidence" value="ECO:0007669"/>
    <property type="project" value="InterPro"/>
</dbReference>
<evidence type="ECO:0000256" key="1">
    <source>
        <dbReference type="ARBA" id="ARBA00005417"/>
    </source>
</evidence>
<comment type="similarity">
    <text evidence="1">Belongs to the ABC transporter superfamily.</text>
</comment>
<evidence type="ECO:0000313" key="4">
    <source>
        <dbReference type="EMBL" id="RMP13977.1"/>
    </source>
</evidence>
<gene>
    <name evidence="4" type="ORF">ALQ29_02765</name>
</gene>
<dbReference type="PANTHER" id="PTHR43335">
    <property type="entry name" value="ABC TRANSPORTER, ATP-BINDING PROTEIN"/>
    <property type="match status" value="1"/>
</dbReference>
<comment type="caution">
    <text evidence="4">The sequence shown here is derived from an EMBL/GenBank/DDBJ whole genome shotgun (WGS) entry which is preliminary data.</text>
</comment>
<name>A0A3M4B497_PSEMA</name>
<evidence type="ECO:0000259" key="3">
    <source>
        <dbReference type="PROSITE" id="PS50893"/>
    </source>
</evidence>
<organism evidence="4 5">
    <name type="scientific">Pseudomonas marginalis pv. marginalis</name>
    <dbReference type="NCBI Taxonomy" id="97473"/>
    <lineage>
        <taxon>Bacteria</taxon>
        <taxon>Pseudomonadati</taxon>
        <taxon>Pseudomonadota</taxon>
        <taxon>Gammaproteobacteria</taxon>
        <taxon>Pseudomonadales</taxon>
        <taxon>Pseudomonadaceae</taxon>
        <taxon>Pseudomonas</taxon>
    </lineage>
</organism>
<evidence type="ECO:0000256" key="2">
    <source>
        <dbReference type="ARBA" id="ARBA00022448"/>
    </source>
</evidence>